<evidence type="ECO:0000256" key="13">
    <source>
        <dbReference type="ARBA" id="ARBA00023012"/>
    </source>
</evidence>
<dbReference type="Proteomes" id="UP000553059">
    <property type="component" value="Unassembled WGS sequence"/>
</dbReference>
<comment type="subcellular location">
    <subcellularLocation>
        <location evidence="2">Cell inner membrane</location>
        <topology evidence="2">Multi-pass membrane protein</topology>
    </subcellularLocation>
</comment>
<dbReference type="SMART" id="SM00448">
    <property type="entry name" value="REC"/>
    <property type="match status" value="1"/>
</dbReference>
<dbReference type="InterPro" id="IPR003594">
    <property type="entry name" value="HATPase_dom"/>
</dbReference>
<dbReference type="SUPFAM" id="SSF55874">
    <property type="entry name" value="ATPase domain of HSP90 chaperone/DNA topoisomerase II/histidine kinase"/>
    <property type="match status" value="1"/>
</dbReference>
<dbReference type="PRINTS" id="PR00344">
    <property type="entry name" value="BCTRLSENSOR"/>
</dbReference>
<feature type="transmembrane region" description="Helical" evidence="18">
    <location>
        <begin position="76"/>
        <end position="97"/>
    </location>
</feature>
<dbReference type="Pfam" id="PF02518">
    <property type="entry name" value="HATPase_c"/>
    <property type="match status" value="1"/>
</dbReference>
<evidence type="ECO:0000256" key="9">
    <source>
        <dbReference type="ARBA" id="ARBA00022692"/>
    </source>
</evidence>
<dbReference type="EMBL" id="DUTF01000430">
    <property type="protein sequence ID" value="HHY29023.1"/>
    <property type="molecule type" value="Genomic_DNA"/>
</dbReference>
<evidence type="ECO:0000313" key="22">
    <source>
        <dbReference type="EMBL" id="HHY29023.1"/>
    </source>
</evidence>
<feature type="modified residue" description="4-aspartylphosphate" evidence="17">
    <location>
        <position position="509"/>
    </location>
</feature>
<dbReference type="PROSITE" id="PS50109">
    <property type="entry name" value="HIS_KIN"/>
    <property type="match status" value="1"/>
</dbReference>
<comment type="caution">
    <text evidence="22">The sequence shown here is derived from an EMBL/GenBank/DDBJ whole genome shotgun (WGS) entry which is preliminary data.</text>
</comment>
<feature type="domain" description="HPt" evidence="21">
    <location>
        <begin position="620"/>
        <end position="713"/>
    </location>
</feature>
<keyword evidence="11" id="KW-0547">Nucleotide-binding</keyword>
<evidence type="ECO:0000256" key="3">
    <source>
        <dbReference type="ARBA" id="ARBA00012438"/>
    </source>
</evidence>
<dbReference type="Pfam" id="PF00072">
    <property type="entry name" value="Response_reg"/>
    <property type="match status" value="1"/>
</dbReference>
<dbReference type="InterPro" id="IPR003661">
    <property type="entry name" value="HisK_dim/P_dom"/>
</dbReference>
<evidence type="ECO:0000256" key="8">
    <source>
        <dbReference type="ARBA" id="ARBA00022679"/>
    </source>
</evidence>
<dbReference type="SUPFAM" id="SSF52172">
    <property type="entry name" value="CheY-like"/>
    <property type="match status" value="1"/>
</dbReference>
<feature type="domain" description="Response regulatory" evidence="20">
    <location>
        <begin position="460"/>
        <end position="575"/>
    </location>
</feature>
<dbReference type="Gene3D" id="3.30.565.10">
    <property type="entry name" value="Histidine kinase-like ATPase, C-terminal domain"/>
    <property type="match status" value="1"/>
</dbReference>
<sequence>MKPLPYIGDKVLGGHLDFRVRLFNVLALAGTLVSFTLAVLGMVFQTGTVNVLVNFATTALSASLLVYATKSGRYQISYMITIAGIFLVLFPVLFFSAGGNHSGMPSFFVFAVLFTIFMLESKAAIVMSVLELVLYTGIMLLAYRRPELVNAFATEAETVTDIWIGMFAAGVSVGACMFLHFRLYNRQQRELEAAREEALGLSEAKSRFLANMSHEIRTPINIILGMNEMVARESESEQVRGYAGRIETAGKSLLLLINNILDISKIESGNPAAINEPYRTAELIDGLFLTGAELAQQRGLQFAGEVDETLPRALMGDVLRIRQIVANFLSNAAKYTPEGGMTLSFGQKQSEDGILLCVSVADTGIGIREENMVRLFDAFTRADLPGGRNIEGTGLGLAIAKTFAELLNGRIDVQSAWGKGSTFSVEIPQKISDPVPVGRLGERGRAEGEHDGGFIAPGGSVLVVDDNEENLQVTKALLARTMLRLDTVTGGVACLEAVKNFRYHVILLDYMMPDMDGLETLRHLKAIPGFDTPVIALTADVTANTKEKLGKAGFDRYLSKPITHRDLETALRSFLPRELIVDKGAHREAGLPPQLKNELARELKTYGVFLEDGLRYLDGDLRQFGKMAEFFTGYYPAQQASADRFAQTGDLENLRHLAHALKSRAKAVGAAELADTAAKLERLCGEGANGQIPLLIPILFYEWERARDGLAAFTAGLAAATPAAEDTGLPEPPLPTRGHLLLCLRENRRLDALEGLDRLIAAAEAEDDVARLGEIRELVSGRSFREAERLYSALGGGEGDEF</sequence>
<dbReference type="Gene3D" id="1.20.120.160">
    <property type="entry name" value="HPT domain"/>
    <property type="match status" value="1"/>
</dbReference>
<dbReference type="SUPFAM" id="SSF47226">
    <property type="entry name" value="Histidine-containing phosphotransfer domain, HPT domain"/>
    <property type="match status" value="1"/>
</dbReference>
<organism evidence="22 23">
    <name type="scientific">Desulfitobacterium dehalogenans</name>
    <dbReference type="NCBI Taxonomy" id="36854"/>
    <lineage>
        <taxon>Bacteria</taxon>
        <taxon>Bacillati</taxon>
        <taxon>Bacillota</taxon>
        <taxon>Clostridia</taxon>
        <taxon>Eubacteriales</taxon>
        <taxon>Desulfitobacteriaceae</taxon>
        <taxon>Desulfitobacterium</taxon>
    </lineage>
</organism>
<keyword evidence="5" id="KW-1003">Cell membrane</keyword>
<feature type="transmembrane region" description="Helical" evidence="18">
    <location>
        <begin position="21"/>
        <end position="45"/>
    </location>
</feature>
<evidence type="ECO:0000256" key="4">
    <source>
        <dbReference type="ARBA" id="ARBA00018672"/>
    </source>
</evidence>
<dbReference type="SMART" id="SM00387">
    <property type="entry name" value="HATPase_c"/>
    <property type="match status" value="1"/>
</dbReference>
<keyword evidence="10" id="KW-0418">Kinase</keyword>
<evidence type="ECO:0000256" key="15">
    <source>
        <dbReference type="ARBA" id="ARBA00024867"/>
    </source>
</evidence>
<evidence type="ECO:0000259" key="20">
    <source>
        <dbReference type="PROSITE" id="PS50110"/>
    </source>
</evidence>
<comment type="function">
    <text evidence="15">May play the central regulatory role in sporulation. It may be an element of the effector pathway responsible for the activation of sporulation genes in response to nutritional stress. Spo0A may act in concert with spo0H (a sigma factor) to control the expression of some genes that are critical to the sporulation process.</text>
</comment>
<accession>A0A7C6Z7F1</accession>
<feature type="modified residue" description="Phosphohistidine" evidence="16">
    <location>
        <position position="659"/>
    </location>
</feature>
<dbReference type="CDD" id="cd16922">
    <property type="entry name" value="HATPase_EvgS-ArcB-TorS-like"/>
    <property type="match status" value="1"/>
</dbReference>
<dbReference type="EC" id="2.7.13.3" evidence="3"/>
<evidence type="ECO:0000259" key="19">
    <source>
        <dbReference type="PROSITE" id="PS50109"/>
    </source>
</evidence>
<dbReference type="InterPro" id="IPR005467">
    <property type="entry name" value="His_kinase_dom"/>
</dbReference>
<feature type="domain" description="Histidine kinase" evidence="19">
    <location>
        <begin position="211"/>
        <end position="431"/>
    </location>
</feature>
<evidence type="ECO:0000256" key="2">
    <source>
        <dbReference type="ARBA" id="ARBA00004429"/>
    </source>
</evidence>
<dbReference type="InterPro" id="IPR004358">
    <property type="entry name" value="Sig_transdc_His_kin-like_C"/>
</dbReference>
<evidence type="ECO:0000256" key="1">
    <source>
        <dbReference type="ARBA" id="ARBA00000085"/>
    </source>
</evidence>
<protein>
    <recommendedName>
        <fullName evidence="4">Stage 0 sporulation protein A homolog</fullName>
        <ecNumber evidence="3">2.7.13.3</ecNumber>
    </recommendedName>
</protein>
<dbReference type="Pfam" id="PF00512">
    <property type="entry name" value="HisKA"/>
    <property type="match status" value="1"/>
</dbReference>
<feature type="transmembrane region" description="Helical" evidence="18">
    <location>
        <begin position="162"/>
        <end position="181"/>
    </location>
</feature>
<evidence type="ECO:0000259" key="21">
    <source>
        <dbReference type="PROSITE" id="PS50894"/>
    </source>
</evidence>
<evidence type="ECO:0000256" key="10">
    <source>
        <dbReference type="ARBA" id="ARBA00022777"/>
    </source>
</evidence>
<evidence type="ECO:0000256" key="16">
    <source>
        <dbReference type="PROSITE-ProRule" id="PRU00110"/>
    </source>
</evidence>
<dbReference type="InterPro" id="IPR008207">
    <property type="entry name" value="Sig_transdc_His_kin_Hpt_dom"/>
</dbReference>
<evidence type="ECO:0000256" key="17">
    <source>
        <dbReference type="PROSITE-ProRule" id="PRU00169"/>
    </source>
</evidence>
<dbReference type="Gene3D" id="1.10.287.130">
    <property type="match status" value="1"/>
</dbReference>
<dbReference type="InterPro" id="IPR036097">
    <property type="entry name" value="HisK_dim/P_sf"/>
</dbReference>
<dbReference type="Pfam" id="PF01627">
    <property type="entry name" value="Hpt"/>
    <property type="match status" value="1"/>
</dbReference>
<evidence type="ECO:0000256" key="18">
    <source>
        <dbReference type="SAM" id="Phobius"/>
    </source>
</evidence>
<name>A0A7C6Z7F1_9FIRM</name>
<dbReference type="InterPro" id="IPR036890">
    <property type="entry name" value="HATPase_C_sf"/>
</dbReference>
<dbReference type="PROSITE" id="PS50110">
    <property type="entry name" value="RESPONSE_REGULATORY"/>
    <property type="match status" value="1"/>
</dbReference>
<keyword evidence="8" id="KW-0808">Transferase</keyword>
<dbReference type="AlphaFoldDB" id="A0A7C6Z7F1"/>
<comment type="catalytic activity">
    <reaction evidence="1">
        <text>ATP + protein L-histidine = ADP + protein N-phospho-L-histidine.</text>
        <dbReference type="EC" id="2.7.13.3"/>
    </reaction>
</comment>
<dbReference type="SMART" id="SM00388">
    <property type="entry name" value="HisKA"/>
    <property type="match status" value="1"/>
</dbReference>
<dbReference type="CDD" id="cd17546">
    <property type="entry name" value="REC_hyHK_CKI1_RcsC-like"/>
    <property type="match status" value="1"/>
</dbReference>
<dbReference type="InterPro" id="IPR011006">
    <property type="entry name" value="CheY-like_superfamily"/>
</dbReference>
<evidence type="ECO:0000256" key="14">
    <source>
        <dbReference type="ARBA" id="ARBA00023136"/>
    </source>
</evidence>
<evidence type="ECO:0000256" key="12">
    <source>
        <dbReference type="ARBA" id="ARBA00022989"/>
    </source>
</evidence>
<dbReference type="SUPFAM" id="SSF47384">
    <property type="entry name" value="Homodimeric domain of signal transducing histidine kinase"/>
    <property type="match status" value="1"/>
</dbReference>
<evidence type="ECO:0000256" key="6">
    <source>
        <dbReference type="ARBA" id="ARBA00022519"/>
    </source>
</evidence>
<dbReference type="PROSITE" id="PS50894">
    <property type="entry name" value="HPT"/>
    <property type="match status" value="1"/>
</dbReference>
<feature type="transmembrane region" description="Helical" evidence="18">
    <location>
        <begin position="51"/>
        <end position="69"/>
    </location>
</feature>
<feature type="transmembrane region" description="Helical" evidence="18">
    <location>
        <begin position="124"/>
        <end position="142"/>
    </location>
</feature>
<gene>
    <name evidence="22" type="ORF">GX523_20200</name>
</gene>
<dbReference type="Gene3D" id="3.40.50.2300">
    <property type="match status" value="1"/>
</dbReference>
<keyword evidence="7 17" id="KW-0597">Phosphoprotein</keyword>
<keyword evidence="14 18" id="KW-0472">Membrane</keyword>
<keyword evidence="6" id="KW-0997">Cell inner membrane</keyword>
<proteinExistence type="predicted"/>
<dbReference type="GO" id="GO:0000155">
    <property type="term" value="F:phosphorelay sensor kinase activity"/>
    <property type="evidence" value="ECO:0007669"/>
    <property type="project" value="InterPro"/>
</dbReference>
<evidence type="ECO:0000256" key="7">
    <source>
        <dbReference type="ARBA" id="ARBA00022553"/>
    </source>
</evidence>
<evidence type="ECO:0000256" key="11">
    <source>
        <dbReference type="ARBA" id="ARBA00022840"/>
    </source>
</evidence>
<reference evidence="22 23" key="1">
    <citation type="journal article" date="2020" name="Biotechnol. Biofuels">
        <title>New insights from the biogas microbiome by comprehensive genome-resolved metagenomics of nearly 1600 species originating from multiple anaerobic digesters.</title>
        <authorList>
            <person name="Campanaro S."/>
            <person name="Treu L."/>
            <person name="Rodriguez-R L.M."/>
            <person name="Kovalovszki A."/>
            <person name="Ziels R.M."/>
            <person name="Maus I."/>
            <person name="Zhu X."/>
            <person name="Kougias P.G."/>
            <person name="Basile A."/>
            <person name="Luo G."/>
            <person name="Schluter A."/>
            <person name="Konstantinidis K.T."/>
            <person name="Angelidaki I."/>
        </authorList>
    </citation>
    <scope>NUCLEOTIDE SEQUENCE [LARGE SCALE GENOMIC DNA]</scope>
    <source>
        <strain evidence="22">AS05jafATM_4</strain>
    </source>
</reference>
<dbReference type="InterPro" id="IPR001789">
    <property type="entry name" value="Sig_transdc_resp-reg_receiver"/>
</dbReference>
<dbReference type="InterPro" id="IPR036641">
    <property type="entry name" value="HPT_dom_sf"/>
</dbReference>
<evidence type="ECO:0000256" key="5">
    <source>
        <dbReference type="ARBA" id="ARBA00022475"/>
    </source>
</evidence>
<evidence type="ECO:0000313" key="23">
    <source>
        <dbReference type="Proteomes" id="UP000553059"/>
    </source>
</evidence>
<keyword evidence="11" id="KW-0067">ATP-binding</keyword>
<keyword evidence="9 18" id="KW-0812">Transmembrane</keyword>
<keyword evidence="13" id="KW-0902">Two-component regulatory system</keyword>
<keyword evidence="12 18" id="KW-1133">Transmembrane helix</keyword>
<dbReference type="GO" id="GO:0005886">
    <property type="term" value="C:plasma membrane"/>
    <property type="evidence" value="ECO:0007669"/>
    <property type="project" value="UniProtKB-SubCell"/>
</dbReference>
<dbReference type="PANTHER" id="PTHR43047">
    <property type="entry name" value="TWO-COMPONENT HISTIDINE PROTEIN KINASE"/>
    <property type="match status" value="1"/>
</dbReference>
<dbReference type="CDD" id="cd00082">
    <property type="entry name" value="HisKA"/>
    <property type="match status" value="1"/>
</dbReference>